<feature type="compositionally biased region" description="Low complexity" evidence="1">
    <location>
        <begin position="106"/>
        <end position="127"/>
    </location>
</feature>
<evidence type="ECO:0008006" key="3">
    <source>
        <dbReference type="Google" id="ProtNLM"/>
    </source>
</evidence>
<dbReference type="eggNOG" id="ENOG502S7HB">
    <property type="taxonomic scope" value="Eukaryota"/>
</dbReference>
<dbReference type="CDD" id="cd22645">
    <property type="entry name" value="BIC1_CID"/>
    <property type="match status" value="1"/>
</dbReference>
<sequence length="248" mass="26033">MAGTMRPPGRTHTGCAWLAPALPEPRDCALARSGGRALVPPWPSSRTRARAVELHHSICIVGGRDCVAMAPPNDSEPCTHHRLPADELQPPPPATCCGAALDDRAPAAAWASSPSEPDQVAAAPAAQEAEKKQNSATTTEAEAAAGSGAGRELVAARRPAAAAEESARERLKRHRTEMAGRVRIPEMWGQERLLKDWVDCAVFDRPLAATAGLLTARDALVAECAAARRPAVSHGSAGRPLRVHNGCS</sequence>
<dbReference type="PANTHER" id="PTHR34207">
    <property type="entry name" value="PROTEIN BIC1"/>
    <property type="match status" value="1"/>
</dbReference>
<evidence type="ECO:0000313" key="2">
    <source>
        <dbReference type="EMBL" id="AQK71510.1"/>
    </source>
</evidence>
<protein>
    <recommendedName>
        <fullName evidence="3">Protein BIC1</fullName>
    </recommendedName>
</protein>
<organism evidence="2">
    <name type="scientific">Zea mays</name>
    <name type="common">Maize</name>
    <dbReference type="NCBI Taxonomy" id="4577"/>
    <lineage>
        <taxon>Eukaryota</taxon>
        <taxon>Viridiplantae</taxon>
        <taxon>Streptophyta</taxon>
        <taxon>Embryophyta</taxon>
        <taxon>Tracheophyta</taxon>
        <taxon>Spermatophyta</taxon>
        <taxon>Magnoliopsida</taxon>
        <taxon>Liliopsida</taxon>
        <taxon>Poales</taxon>
        <taxon>Poaceae</taxon>
        <taxon>PACMAD clade</taxon>
        <taxon>Panicoideae</taxon>
        <taxon>Andropogonodae</taxon>
        <taxon>Andropogoneae</taxon>
        <taxon>Tripsacinae</taxon>
        <taxon>Zea</taxon>
    </lineage>
</organism>
<feature type="compositionally biased region" description="Low complexity" evidence="1">
    <location>
        <begin position="135"/>
        <end position="164"/>
    </location>
</feature>
<feature type="region of interest" description="Disordered" evidence="1">
    <location>
        <begin position="75"/>
        <end position="172"/>
    </location>
</feature>
<name>A0A1D6H9X7_MAIZE</name>
<dbReference type="ExpressionAtlas" id="A0A1D6H9X7">
    <property type="expression patterns" value="baseline and differential"/>
</dbReference>
<evidence type="ECO:0000256" key="1">
    <source>
        <dbReference type="SAM" id="MobiDB-lite"/>
    </source>
</evidence>
<dbReference type="InterPro" id="IPR040374">
    <property type="entry name" value="BIC"/>
</dbReference>
<proteinExistence type="predicted"/>
<dbReference type="PANTHER" id="PTHR34207:SF21">
    <property type="entry name" value="OS02G0532800 PROTEIN"/>
    <property type="match status" value="1"/>
</dbReference>
<dbReference type="STRING" id="4577.A0A1D6H9X7"/>
<dbReference type="PaxDb" id="4577-GRMZM2G115480_P01"/>
<dbReference type="EMBL" id="CM000781">
    <property type="protein sequence ID" value="AQK71510.1"/>
    <property type="molecule type" value="Genomic_DNA"/>
</dbReference>
<accession>A0A1D6H9X7</accession>
<dbReference type="InParanoid" id="A0A1D6H9X7"/>
<gene>
    <name evidence="2" type="ORF">ZEAMMB73_Zm00001d016698</name>
</gene>
<dbReference type="OMA" id="DSEPCTH"/>
<reference evidence="2" key="1">
    <citation type="submission" date="2015-12" db="EMBL/GenBank/DDBJ databases">
        <title>Update maize B73 reference genome by single molecule sequencing technologies.</title>
        <authorList>
            <consortium name="Maize Genome Sequencing Project"/>
            <person name="Ware D."/>
        </authorList>
    </citation>
    <scope>NUCLEOTIDE SEQUENCE</scope>
    <source>
        <tissue evidence="2">Seedling</tissue>
    </source>
</reference>
<dbReference type="AlphaFoldDB" id="A0A1D6H9X7"/>
<dbReference type="GO" id="GO:0009785">
    <property type="term" value="P:blue light signaling pathway"/>
    <property type="evidence" value="ECO:0007669"/>
    <property type="project" value="InterPro"/>
</dbReference>